<evidence type="ECO:0000256" key="2">
    <source>
        <dbReference type="SAM" id="Phobius"/>
    </source>
</evidence>
<evidence type="ECO:0000313" key="4">
    <source>
        <dbReference type="EMBL" id="KAF2671264.1"/>
    </source>
</evidence>
<proteinExistence type="predicted"/>
<organism evidence="4 5">
    <name type="scientific">Microthyrium microscopicum</name>
    <dbReference type="NCBI Taxonomy" id="703497"/>
    <lineage>
        <taxon>Eukaryota</taxon>
        <taxon>Fungi</taxon>
        <taxon>Dikarya</taxon>
        <taxon>Ascomycota</taxon>
        <taxon>Pezizomycotina</taxon>
        <taxon>Dothideomycetes</taxon>
        <taxon>Dothideomycetes incertae sedis</taxon>
        <taxon>Microthyriales</taxon>
        <taxon>Microthyriaceae</taxon>
        <taxon>Microthyrium</taxon>
    </lineage>
</organism>
<dbReference type="AlphaFoldDB" id="A0A6A6UK51"/>
<dbReference type="EMBL" id="MU004233">
    <property type="protein sequence ID" value="KAF2671264.1"/>
    <property type="molecule type" value="Genomic_DNA"/>
</dbReference>
<feature type="transmembrane region" description="Helical" evidence="2">
    <location>
        <begin position="62"/>
        <end position="82"/>
    </location>
</feature>
<feature type="transmembrane region" description="Helical" evidence="2">
    <location>
        <begin position="28"/>
        <end position="50"/>
    </location>
</feature>
<dbReference type="Pfam" id="PF24535">
    <property type="entry name" value="DUF7598"/>
    <property type="match status" value="1"/>
</dbReference>
<evidence type="ECO:0000313" key="5">
    <source>
        <dbReference type="Proteomes" id="UP000799302"/>
    </source>
</evidence>
<dbReference type="InterPro" id="IPR056019">
    <property type="entry name" value="DUF7598"/>
</dbReference>
<sequence>MLKFLSNRKNKSEEKMPITSKRLAGPGYIILNVIRVFNVITLLAVIAASIVMVVKTFTVSKFFFFDAATHIISAISSMFLVLSESSFFKDFFARNWPILSPSHGFNFLGFAMIVLGNNMLGNLNKEATSQKSLGLPFWRLVIGSGIVVFIFGFVNIIANYVFRDAKLGVTARQVRAKGAVAISDREVVLDIESEKHHSPSIVSSFPAGSSIYSSPAPRKSPVKAFFRSARDSILPSYHSRAPYPTAGAYPAATYPTSPIKSPTKTEAESPRSPQMNISAPLNINPQFAHLIKPQTAHHPSNRRPDGSF</sequence>
<feature type="domain" description="DUF7598" evidence="3">
    <location>
        <begin position="27"/>
        <end position="161"/>
    </location>
</feature>
<feature type="transmembrane region" description="Helical" evidence="2">
    <location>
        <begin position="140"/>
        <end position="162"/>
    </location>
</feature>
<keyword evidence="2" id="KW-0812">Transmembrane</keyword>
<feature type="transmembrane region" description="Helical" evidence="2">
    <location>
        <begin position="103"/>
        <end position="120"/>
    </location>
</feature>
<evidence type="ECO:0000259" key="3">
    <source>
        <dbReference type="Pfam" id="PF24535"/>
    </source>
</evidence>
<keyword evidence="2" id="KW-0472">Membrane</keyword>
<evidence type="ECO:0000256" key="1">
    <source>
        <dbReference type="SAM" id="MobiDB-lite"/>
    </source>
</evidence>
<dbReference type="OrthoDB" id="5327148at2759"/>
<dbReference type="Proteomes" id="UP000799302">
    <property type="component" value="Unassembled WGS sequence"/>
</dbReference>
<keyword evidence="5" id="KW-1185">Reference proteome</keyword>
<protein>
    <recommendedName>
        <fullName evidence="3">DUF7598 domain-containing protein</fullName>
    </recommendedName>
</protein>
<accession>A0A6A6UK51</accession>
<feature type="compositionally biased region" description="Low complexity" evidence="1">
    <location>
        <begin position="248"/>
        <end position="258"/>
    </location>
</feature>
<feature type="region of interest" description="Disordered" evidence="1">
    <location>
        <begin position="248"/>
        <end position="275"/>
    </location>
</feature>
<keyword evidence="2" id="KW-1133">Transmembrane helix</keyword>
<name>A0A6A6UK51_9PEZI</name>
<gene>
    <name evidence="4" type="ORF">BT63DRAFT_211671</name>
</gene>
<reference evidence="4" key="1">
    <citation type="journal article" date="2020" name="Stud. Mycol.">
        <title>101 Dothideomycetes genomes: a test case for predicting lifestyles and emergence of pathogens.</title>
        <authorList>
            <person name="Haridas S."/>
            <person name="Albert R."/>
            <person name="Binder M."/>
            <person name="Bloem J."/>
            <person name="Labutti K."/>
            <person name="Salamov A."/>
            <person name="Andreopoulos B."/>
            <person name="Baker S."/>
            <person name="Barry K."/>
            <person name="Bills G."/>
            <person name="Bluhm B."/>
            <person name="Cannon C."/>
            <person name="Castanera R."/>
            <person name="Culley D."/>
            <person name="Daum C."/>
            <person name="Ezra D."/>
            <person name="Gonzalez J."/>
            <person name="Henrissat B."/>
            <person name="Kuo A."/>
            <person name="Liang C."/>
            <person name="Lipzen A."/>
            <person name="Lutzoni F."/>
            <person name="Magnuson J."/>
            <person name="Mondo S."/>
            <person name="Nolan M."/>
            <person name="Ohm R."/>
            <person name="Pangilinan J."/>
            <person name="Park H.-J."/>
            <person name="Ramirez L."/>
            <person name="Alfaro M."/>
            <person name="Sun H."/>
            <person name="Tritt A."/>
            <person name="Yoshinaga Y."/>
            <person name="Zwiers L.-H."/>
            <person name="Turgeon B."/>
            <person name="Goodwin S."/>
            <person name="Spatafora J."/>
            <person name="Crous P."/>
            <person name="Grigoriev I."/>
        </authorList>
    </citation>
    <scope>NUCLEOTIDE SEQUENCE</scope>
    <source>
        <strain evidence="4">CBS 115976</strain>
    </source>
</reference>